<protein>
    <submittedName>
        <fullName evidence="3">Uncharacterized protein</fullName>
    </submittedName>
</protein>
<feature type="transmembrane region" description="Helical" evidence="2">
    <location>
        <begin position="161"/>
        <end position="180"/>
    </location>
</feature>
<dbReference type="SUPFAM" id="SSF103473">
    <property type="entry name" value="MFS general substrate transporter"/>
    <property type="match status" value="1"/>
</dbReference>
<feature type="transmembrane region" description="Helical" evidence="2">
    <location>
        <begin position="432"/>
        <end position="455"/>
    </location>
</feature>
<feature type="compositionally biased region" description="Basic and acidic residues" evidence="1">
    <location>
        <begin position="1"/>
        <end position="17"/>
    </location>
</feature>
<evidence type="ECO:0000256" key="2">
    <source>
        <dbReference type="SAM" id="Phobius"/>
    </source>
</evidence>
<dbReference type="Proteomes" id="UP001189429">
    <property type="component" value="Unassembled WGS sequence"/>
</dbReference>
<keyword evidence="2" id="KW-0472">Membrane</keyword>
<feature type="region of interest" description="Disordered" evidence="1">
    <location>
        <begin position="1"/>
        <end position="22"/>
    </location>
</feature>
<reference evidence="3" key="1">
    <citation type="submission" date="2023-10" db="EMBL/GenBank/DDBJ databases">
        <authorList>
            <person name="Chen Y."/>
            <person name="Shah S."/>
            <person name="Dougan E. K."/>
            <person name="Thang M."/>
            <person name="Chan C."/>
        </authorList>
    </citation>
    <scope>NUCLEOTIDE SEQUENCE [LARGE SCALE GENOMIC DNA]</scope>
</reference>
<evidence type="ECO:0000256" key="1">
    <source>
        <dbReference type="SAM" id="MobiDB-lite"/>
    </source>
</evidence>
<organism evidence="3 4">
    <name type="scientific">Prorocentrum cordatum</name>
    <dbReference type="NCBI Taxonomy" id="2364126"/>
    <lineage>
        <taxon>Eukaryota</taxon>
        <taxon>Sar</taxon>
        <taxon>Alveolata</taxon>
        <taxon>Dinophyceae</taxon>
        <taxon>Prorocentrales</taxon>
        <taxon>Prorocentraceae</taxon>
        <taxon>Prorocentrum</taxon>
    </lineage>
</organism>
<proteinExistence type="predicted"/>
<keyword evidence="2" id="KW-0812">Transmembrane</keyword>
<feature type="transmembrane region" description="Helical" evidence="2">
    <location>
        <begin position="132"/>
        <end position="155"/>
    </location>
</feature>
<name>A0ABN9VKA0_9DINO</name>
<gene>
    <name evidence="3" type="ORF">PCOR1329_LOCUS58828</name>
</gene>
<dbReference type="EMBL" id="CAUYUJ010017309">
    <property type="protein sequence ID" value="CAK0873716.1"/>
    <property type="molecule type" value="Genomic_DNA"/>
</dbReference>
<evidence type="ECO:0000313" key="4">
    <source>
        <dbReference type="Proteomes" id="UP001189429"/>
    </source>
</evidence>
<accession>A0ABN9VKA0</accession>
<feature type="transmembrane region" description="Helical" evidence="2">
    <location>
        <begin position="227"/>
        <end position="250"/>
    </location>
</feature>
<sequence>MADTERLLGSEDCHAGDGVDPAAPTDRALRSRQVSFGAASAGLGAAAVAASADNPASWLDAGFFVVGMASDITFNTSVLSVEYLRTQFGSNVLVIIGQAQFWGSTLAMLALFALGLQFPALLVQNITGQSMYLLALMTYMAGVNILLLLCAVGTWRLSIGLLQVCMFMNGIATGASQGLGGRLSGFMTKFGSVPTAASAQMSGVGFGIAFPTVLQLSLMPFNAPAPGIAVGSYFTALVGVVCGMVGLVLLSRTSSFRRIDEAAHLVEEPFRNNYRNWATRRLHQVAPQSAVLVANFSTGVYLALLTTRLPAKGALPLPDQLPTLLIGVTNACDFLGRFLTLLCLQQESESKLKHALRRMLVVLCAFAVRFCIAILCVAYGLNMWSADSNAFILSLYACGAVLGGTITVATTQSAQTVCMRTSGPSMDQMSPLPCPLAGQIMFLACIFGCLIGTMLPYPTA</sequence>
<feature type="transmembrane region" description="Helical" evidence="2">
    <location>
        <begin position="393"/>
        <end position="411"/>
    </location>
</feature>
<feature type="transmembrane region" description="Helical" evidence="2">
    <location>
        <begin position="101"/>
        <end position="123"/>
    </location>
</feature>
<evidence type="ECO:0000313" key="3">
    <source>
        <dbReference type="EMBL" id="CAK0873716.1"/>
    </source>
</evidence>
<comment type="caution">
    <text evidence="3">The sequence shown here is derived from an EMBL/GenBank/DDBJ whole genome shotgun (WGS) entry which is preliminary data.</text>
</comment>
<dbReference type="InterPro" id="IPR036259">
    <property type="entry name" value="MFS_trans_sf"/>
</dbReference>
<feature type="transmembrane region" description="Helical" evidence="2">
    <location>
        <begin position="356"/>
        <end position="381"/>
    </location>
</feature>
<keyword evidence="4" id="KW-1185">Reference proteome</keyword>
<keyword evidence="2" id="KW-1133">Transmembrane helix</keyword>